<dbReference type="GO" id="GO:0016020">
    <property type="term" value="C:membrane"/>
    <property type="evidence" value="ECO:0007669"/>
    <property type="project" value="UniProtKB-SubCell"/>
</dbReference>
<feature type="compositionally biased region" description="Low complexity" evidence="5">
    <location>
        <begin position="323"/>
        <end position="336"/>
    </location>
</feature>
<dbReference type="Pfam" id="PF03124">
    <property type="entry name" value="EXS"/>
    <property type="match status" value="1"/>
</dbReference>
<evidence type="ECO:0000256" key="4">
    <source>
        <dbReference type="ARBA" id="ARBA00023136"/>
    </source>
</evidence>
<keyword evidence="4 6" id="KW-0472">Membrane</keyword>
<reference evidence="8" key="1">
    <citation type="submission" date="2023-11" db="EMBL/GenBank/DDBJ databases">
        <authorList>
            <person name="De Vega J J."/>
            <person name="De Vega J J."/>
        </authorList>
    </citation>
    <scope>NUCLEOTIDE SEQUENCE</scope>
</reference>
<protein>
    <recommendedName>
        <fullName evidence="7">EXS domain-containing protein</fullName>
    </recommendedName>
</protein>
<evidence type="ECO:0000256" key="1">
    <source>
        <dbReference type="ARBA" id="ARBA00004141"/>
    </source>
</evidence>
<feature type="transmembrane region" description="Helical" evidence="6">
    <location>
        <begin position="110"/>
        <end position="132"/>
    </location>
</feature>
<evidence type="ECO:0000313" key="9">
    <source>
        <dbReference type="Proteomes" id="UP001295794"/>
    </source>
</evidence>
<dbReference type="InterPro" id="IPR004342">
    <property type="entry name" value="EXS_C"/>
</dbReference>
<accession>A0AAD2HUK5</accession>
<gene>
    <name evidence="8" type="ORF">MYCIT1_LOCUS32933</name>
</gene>
<dbReference type="PROSITE" id="PS51380">
    <property type="entry name" value="EXS"/>
    <property type="match status" value="1"/>
</dbReference>
<sequence>MSEIPVIVSFPLPFRVLVLSGLGILGWATNLHGLDLLGVDAVAAMDLQVETSALSHLPHHLAQPKRPSHPSVIYNAVYRLFLGYSLWVFMSWASFRWLTYGDAVLVDAFGYIPAVSGLVLLMVLISPVDALCKRERDKFLHALRRCVFTHLDGPIYFADVIFADIFTSFAKVLGDMWLSACMLLPGNTLLSTPADSVWLRWVMPTIMSLPYLIRLKQCIAEYSHAENESRRPLLNAIKYASSFPVIYLSAAQRIVVSELVEAKGSGVTNEAWHGEHPLFRLWLLAAIVNSLYSFWWDVTNDWGLTLLKPTPEETDKKPAPPRQLLLSQSGSHSPHGSQDETATNHQRESHPYGLRSMLLYPLPVYPLLIFLNLVLRLTWSVKLSSHLHSKSEGSVTIFWLEMAEVIRRWMWVFLRVEWEVVKKGQEGARRGAMVDEYSGDEAEYEMVYRAADDS</sequence>
<feature type="domain" description="EXS" evidence="7">
    <location>
        <begin position="194"/>
        <end position="447"/>
    </location>
</feature>
<feature type="region of interest" description="Disordered" evidence="5">
    <location>
        <begin position="312"/>
        <end position="347"/>
    </location>
</feature>
<keyword evidence="3 6" id="KW-1133">Transmembrane helix</keyword>
<feature type="transmembrane region" description="Helical" evidence="6">
    <location>
        <begin position="6"/>
        <end position="28"/>
    </location>
</feature>
<dbReference type="PANTHER" id="PTHR10783:SF46">
    <property type="entry name" value="PROTEIN ERD1 HOMOLOG 2"/>
    <property type="match status" value="1"/>
</dbReference>
<evidence type="ECO:0000256" key="2">
    <source>
        <dbReference type="ARBA" id="ARBA00022692"/>
    </source>
</evidence>
<comment type="caution">
    <text evidence="8">The sequence shown here is derived from an EMBL/GenBank/DDBJ whole genome shotgun (WGS) entry which is preliminary data.</text>
</comment>
<dbReference type="AlphaFoldDB" id="A0AAD2HUK5"/>
<evidence type="ECO:0000256" key="3">
    <source>
        <dbReference type="ARBA" id="ARBA00022989"/>
    </source>
</evidence>
<feature type="transmembrane region" description="Helical" evidence="6">
    <location>
        <begin position="76"/>
        <end position="98"/>
    </location>
</feature>
<proteinExistence type="predicted"/>
<organism evidence="8 9">
    <name type="scientific">Mycena citricolor</name>
    <dbReference type="NCBI Taxonomy" id="2018698"/>
    <lineage>
        <taxon>Eukaryota</taxon>
        <taxon>Fungi</taxon>
        <taxon>Dikarya</taxon>
        <taxon>Basidiomycota</taxon>
        <taxon>Agaricomycotina</taxon>
        <taxon>Agaricomycetes</taxon>
        <taxon>Agaricomycetidae</taxon>
        <taxon>Agaricales</taxon>
        <taxon>Marasmiineae</taxon>
        <taxon>Mycenaceae</taxon>
        <taxon>Mycena</taxon>
    </lineage>
</organism>
<name>A0AAD2HUK5_9AGAR</name>
<keyword evidence="2 6" id="KW-0812">Transmembrane</keyword>
<dbReference type="Proteomes" id="UP001295794">
    <property type="component" value="Unassembled WGS sequence"/>
</dbReference>
<evidence type="ECO:0000256" key="5">
    <source>
        <dbReference type="SAM" id="MobiDB-lite"/>
    </source>
</evidence>
<evidence type="ECO:0000313" key="8">
    <source>
        <dbReference type="EMBL" id="CAK5281716.1"/>
    </source>
</evidence>
<keyword evidence="9" id="KW-1185">Reference proteome</keyword>
<evidence type="ECO:0000259" key="7">
    <source>
        <dbReference type="PROSITE" id="PS51380"/>
    </source>
</evidence>
<comment type="subcellular location">
    <subcellularLocation>
        <location evidence="1">Membrane</location>
        <topology evidence="1">Multi-pass membrane protein</topology>
    </subcellularLocation>
</comment>
<dbReference type="EMBL" id="CAVNYO010000444">
    <property type="protein sequence ID" value="CAK5281716.1"/>
    <property type="molecule type" value="Genomic_DNA"/>
</dbReference>
<dbReference type="PANTHER" id="PTHR10783">
    <property type="entry name" value="XENOTROPIC AND POLYTROPIC RETROVIRUS RECEPTOR 1-RELATED"/>
    <property type="match status" value="1"/>
</dbReference>
<evidence type="ECO:0000256" key="6">
    <source>
        <dbReference type="SAM" id="Phobius"/>
    </source>
</evidence>
<dbReference type="GO" id="GO:0005737">
    <property type="term" value="C:cytoplasm"/>
    <property type="evidence" value="ECO:0007669"/>
    <property type="project" value="TreeGrafter"/>
</dbReference>